<organism evidence="8 9">
    <name type="scientific">Agrilus planipennis</name>
    <name type="common">Emerald ash borer</name>
    <name type="synonym">Agrilus marcopoli</name>
    <dbReference type="NCBI Taxonomy" id="224129"/>
    <lineage>
        <taxon>Eukaryota</taxon>
        <taxon>Metazoa</taxon>
        <taxon>Ecdysozoa</taxon>
        <taxon>Arthropoda</taxon>
        <taxon>Hexapoda</taxon>
        <taxon>Insecta</taxon>
        <taxon>Pterygota</taxon>
        <taxon>Neoptera</taxon>
        <taxon>Endopterygota</taxon>
        <taxon>Coleoptera</taxon>
        <taxon>Polyphaga</taxon>
        <taxon>Elateriformia</taxon>
        <taxon>Buprestoidea</taxon>
        <taxon>Buprestidae</taxon>
        <taxon>Agrilinae</taxon>
        <taxon>Agrilus</taxon>
    </lineage>
</organism>
<name>A0A1W4XBJ1_AGRPL</name>
<comment type="subcellular location">
    <subcellularLocation>
        <location evidence="1">Membrane</location>
        <topology evidence="1">Single-pass membrane protein</topology>
    </subcellularLocation>
</comment>
<dbReference type="InterPro" id="IPR026686">
    <property type="entry name" value="UPF0708"/>
</dbReference>
<dbReference type="KEGG" id="apln:108742613"/>
<dbReference type="RefSeq" id="XP_018333389.1">
    <property type="nucleotide sequence ID" value="XM_018477887.2"/>
</dbReference>
<dbReference type="OrthoDB" id="1880105at2759"/>
<dbReference type="FunCoup" id="A0A1W4XBJ1">
    <property type="interactions" value="59"/>
</dbReference>
<keyword evidence="8" id="KW-1185">Reference proteome</keyword>
<dbReference type="InParanoid" id="A0A1W4XBJ1"/>
<evidence type="ECO:0000256" key="5">
    <source>
        <dbReference type="ARBA" id="ARBA00022989"/>
    </source>
</evidence>
<proteinExistence type="inferred from homology"/>
<dbReference type="PANTHER" id="PTHR14274">
    <property type="entry name" value="SMALL INTEGRAL MEMBRANE PROTEIN 8"/>
    <property type="match status" value="1"/>
</dbReference>
<evidence type="ECO:0000256" key="4">
    <source>
        <dbReference type="ARBA" id="ARBA00022692"/>
    </source>
</evidence>
<dbReference type="Proteomes" id="UP000192223">
    <property type="component" value="Unplaced"/>
</dbReference>
<sequence length="84" mass="9528">MTKDKNSSPGDGIRSLRTSKLFRAANFELYVRPNIVIMVLGLIGIAGCSGYLTYMKYKYEKLGYYAAIKSDGTEQFTKKTSRWD</sequence>
<keyword evidence="5 7" id="KW-1133">Transmembrane helix</keyword>
<dbReference type="PANTHER" id="PTHR14274:SF1">
    <property type="entry name" value="SMALL INTEGRAL MEMBRANE PROTEIN 8"/>
    <property type="match status" value="1"/>
</dbReference>
<dbReference type="GeneID" id="108742613"/>
<feature type="transmembrane region" description="Helical" evidence="7">
    <location>
        <begin position="35"/>
        <end position="54"/>
    </location>
</feature>
<keyword evidence="6 7" id="KW-0472">Membrane</keyword>
<evidence type="ECO:0000256" key="2">
    <source>
        <dbReference type="ARBA" id="ARBA00009328"/>
    </source>
</evidence>
<comment type="similarity">
    <text evidence="2">Belongs to the SMIM8 family.</text>
</comment>
<dbReference type="AlphaFoldDB" id="A0A1W4XBJ1"/>
<evidence type="ECO:0000256" key="3">
    <source>
        <dbReference type="ARBA" id="ARBA00014451"/>
    </source>
</evidence>
<evidence type="ECO:0000256" key="7">
    <source>
        <dbReference type="SAM" id="Phobius"/>
    </source>
</evidence>
<evidence type="ECO:0000313" key="9">
    <source>
        <dbReference type="RefSeq" id="XP_018333389.1"/>
    </source>
</evidence>
<accession>A0A1W4XBJ1</accession>
<protein>
    <recommendedName>
        <fullName evidence="3">Small integral membrane protein 8</fullName>
    </recommendedName>
</protein>
<evidence type="ECO:0000256" key="6">
    <source>
        <dbReference type="ARBA" id="ARBA00023136"/>
    </source>
</evidence>
<keyword evidence="4 7" id="KW-0812">Transmembrane</keyword>
<gene>
    <name evidence="9" type="primary">LOC108742613</name>
</gene>
<evidence type="ECO:0000256" key="1">
    <source>
        <dbReference type="ARBA" id="ARBA00004167"/>
    </source>
</evidence>
<dbReference type="GO" id="GO:0016020">
    <property type="term" value="C:membrane"/>
    <property type="evidence" value="ECO:0007669"/>
    <property type="project" value="UniProtKB-SubCell"/>
</dbReference>
<reference evidence="9" key="1">
    <citation type="submission" date="2025-08" db="UniProtKB">
        <authorList>
            <consortium name="RefSeq"/>
        </authorList>
    </citation>
    <scope>IDENTIFICATION</scope>
    <source>
        <tissue evidence="9">Entire body</tissue>
    </source>
</reference>
<dbReference type="Pfam" id="PF14937">
    <property type="entry name" value="DUF4500"/>
    <property type="match status" value="1"/>
</dbReference>
<evidence type="ECO:0000313" key="8">
    <source>
        <dbReference type="Proteomes" id="UP000192223"/>
    </source>
</evidence>